<feature type="transmembrane region" description="Helical" evidence="10">
    <location>
        <begin position="21"/>
        <end position="39"/>
    </location>
</feature>
<dbReference type="GO" id="GO:0022900">
    <property type="term" value="P:electron transport chain"/>
    <property type="evidence" value="ECO:0007669"/>
    <property type="project" value="UniProtKB-UniRule"/>
</dbReference>
<comment type="function">
    <text evidence="10">Part of a membrane-bound complex that couples electron transfer with translocation of ions across the membrane.</text>
</comment>
<feature type="modified residue" description="FMN phosphoryl threonine" evidence="10">
    <location>
        <position position="160"/>
    </location>
</feature>
<name>A0A9D1IYM1_9FIRM</name>
<reference evidence="11" key="1">
    <citation type="submission" date="2020-10" db="EMBL/GenBank/DDBJ databases">
        <authorList>
            <person name="Gilroy R."/>
        </authorList>
    </citation>
    <scope>NUCLEOTIDE SEQUENCE</scope>
    <source>
        <strain evidence="11">ChiGjej3B3-7149</strain>
    </source>
</reference>
<sequence length="322" mass="33780">MNLTVTSAPHIRSGNTTQRTMLDVLIALVPALIAGVVLFGLRALVLTVISAAGCVVAELLVNLVMRKKPTVGDLSAVVTGVLLAFSLPASCPYWVVLVGDAFAIIVVKGLIGGLGQNVFNPALGGRALIMLFWPATITRYTTESVSALNFGAVDIVSSSTPLQTMARPALPDASLLDMFLGKIGGCIGEVCTLALLIGLAYLLYRRVISWRIPAAYIGAVAVLTLVFSKGDDPMLWMLYSVMGGGVMLGAIFMATDYVTSPAMPAAQLVYGVGCGVLTVIFRYFGLFPEGVTYAILIMNACAWALDKAVPVKRFGVKGGAGK</sequence>
<dbReference type="InterPro" id="IPR011303">
    <property type="entry name" value="RnfD_bac"/>
</dbReference>
<feature type="transmembrane region" description="Helical" evidence="10">
    <location>
        <begin position="71"/>
        <end position="87"/>
    </location>
</feature>
<evidence type="ECO:0000256" key="9">
    <source>
        <dbReference type="ARBA" id="ARBA00023136"/>
    </source>
</evidence>
<dbReference type="InterPro" id="IPR004338">
    <property type="entry name" value="NqrB/RnfD"/>
</dbReference>
<dbReference type="PANTHER" id="PTHR30578:SF0">
    <property type="entry name" value="ION-TRANSLOCATING OXIDOREDUCTASE COMPLEX SUBUNIT D"/>
    <property type="match status" value="1"/>
</dbReference>
<dbReference type="Pfam" id="PF03116">
    <property type="entry name" value="NQR2_RnfD_RnfE"/>
    <property type="match status" value="1"/>
</dbReference>
<dbReference type="EC" id="7.-.-.-" evidence="10"/>
<keyword evidence="7 10" id="KW-0249">Electron transport</keyword>
<gene>
    <name evidence="10" type="primary">rnfD</name>
    <name evidence="11" type="ORF">IAD36_00250</name>
</gene>
<keyword evidence="9 10" id="KW-0472">Membrane</keyword>
<organism evidence="11 12">
    <name type="scientific">Candidatus Scatomorpha intestinigallinarum</name>
    <dbReference type="NCBI Taxonomy" id="2840923"/>
    <lineage>
        <taxon>Bacteria</taxon>
        <taxon>Bacillati</taxon>
        <taxon>Bacillota</taxon>
        <taxon>Clostridia</taxon>
        <taxon>Eubacteriales</taxon>
        <taxon>Candidatus Scatomorpha</taxon>
    </lineage>
</organism>
<dbReference type="AlphaFoldDB" id="A0A9D1IYM1"/>
<comment type="caution">
    <text evidence="11">The sequence shown here is derived from an EMBL/GenBank/DDBJ whole genome shotgun (WGS) entry which is preliminary data.</text>
</comment>
<dbReference type="GO" id="GO:0055085">
    <property type="term" value="P:transmembrane transport"/>
    <property type="evidence" value="ECO:0007669"/>
    <property type="project" value="InterPro"/>
</dbReference>
<proteinExistence type="inferred from homology"/>
<reference evidence="11" key="2">
    <citation type="journal article" date="2021" name="PeerJ">
        <title>Extensive microbial diversity within the chicken gut microbiome revealed by metagenomics and culture.</title>
        <authorList>
            <person name="Gilroy R."/>
            <person name="Ravi A."/>
            <person name="Getino M."/>
            <person name="Pursley I."/>
            <person name="Horton D.L."/>
            <person name="Alikhan N.F."/>
            <person name="Baker D."/>
            <person name="Gharbi K."/>
            <person name="Hall N."/>
            <person name="Watson M."/>
            <person name="Adriaenssens E.M."/>
            <person name="Foster-Nyarko E."/>
            <person name="Jarju S."/>
            <person name="Secka A."/>
            <person name="Antonio M."/>
            <person name="Oren A."/>
            <person name="Chaudhuri R.R."/>
            <person name="La Ragione R."/>
            <person name="Hildebrand F."/>
            <person name="Pallen M.J."/>
        </authorList>
    </citation>
    <scope>NUCLEOTIDE SEQUENCE</scope>
    <source>
        <strain evidence="11">ChiGjej3B3-7149</strain>
    </source>
</reference>
<dbReference type="EMBL" id="DVHH01000007">
    <property type="protein sequence ID" value="HIR54024.1"/>
    <property type="molecule type" value="Genomic_DNA"/>
</dbReference>
<keyword evidence="3 10" id="KW-0285">Flavoprotein</keyword>
<keyword evidence="5 10" id="KW-0812">Transmembrane</keyword>
<dbReference type="HAMAP" id="MF_00462">
    <property type="entry name" value="RsxD_RnfD"/>
    <property type="match status" value="1"/>
</dbReference>
<evidence type="ECO:0000313" key="12">
    <source>
        <dbReference type="Proteomes" id="UP000824238"/>
    </source>
</evidence>
<evidence type="ECO:0000256" key="6">
    <source>
        <dbReference type="ARBA" id="ARBA00022967"/>
    </source>
</evidence>
<evidence type="ECO:0000313" key="11">
    <source>
        <dbReference type="EMBL" id="HIR54024.1"/>
    </source>
</evidence>
<feature type="transmembrane region" description="Helical" evidence="10">
    <location>
        <begin position="265"/>
        <end position="284"/>
    </location>
</feature>
<keyword evidence="4 10" id="KW-0288">FMN</keyword>
<evidence type="ECO:0000256" key="3">
    <source>
        <dbReference type="ARBA" id="ARBA00022630"/>
    </source>
</evidence>
<keyword evidence="1 10" id="KW-0813">Transport</keyword>
<keyword evidence="8 10" id="KW-1133">Transmembrane helix</keyword>
<evidence type="ECO:0000256" key="10">
    <source>
        <dbReference type="HAMAP-Rule" id="MF_00462"/>
    </source>
</evidence>
<accession>A0A9D1IYM1</accession>
<evidence type="ECO:0000256" key="1">
    <source>
        <dbReference type="ARBA" id="ARBA00022448"/>
    </source>
</evidence>
<evidence type="ECO:0000256" key="4">
    <source>
        <dbReference type="ARBA" id="ARBA00022643"/>
    </source>
</evidence>
<comment type="similarity">
    <text evidence="10">Belongs to the NqrB/RnfD family.</text>
</comment>
<feature type="transmembrane region" description="Helical" evidence="10">
    <location>
        <begin position="234"/>
        <end position="253"/>
    </location>
</feature>
<protein>
    <recommendedName>
        <fullName evidence="10">Ion-translocating oxidoreductase complex subunit D</fullName>
        <ecNumber evidence="10">7.-.-.-</ecNumber>
    </recommendedName>
    <alternativeName>
        <fullName evidence="10">Rnf electron transport complex subunit D</fullName>
    </alternativeName>
</protein>
<evidence type="ECO:0000256" key="8">
    <source>
        <dbReference type="ARBA" id="ARBA00022989"/>
    </source>
</evidence>
<feature type="transmembrane region" description="Helical" evidence="10">
    <location>
        <begin position="45"/>
        <end position="64"/>
    </location>
</feature>
<dbReference type="NCBIfam" id="TIGR01946">
    <property type="entry name" value="rnfD"/>
    <property type="match status" value="1"/>
</dbReference>
<comment type="cofactor">
    <cofactor evidence="10">
        <name>FMN</name>
        <dbReference type="ChEBI" id="CHEBI:58210"/>
    </cofactor>
</comment>
<feature type="transmembrane region" description="Helical" evidence="10">
    <location>
        <begin position="179"/>
        <end position="203"/>
    </location>
</feature>
<evidence type="ECO:0000256" key="7">
    <source>
        <dbReference type="ARBA" id="ARBA00022982"/>
    </source>
</evidence>
<dbReference type="PANTHER" id="PTHR30578">
    <property type="entry name" value="ELECTRON TRANSPORT COMPLEX PROTEIN RNFD"/>
    <property type="match status" value="1"/>
</dbReference>
<evidence type="ECO:0000256" key="5">
    <source>
        <dbReference type="ARBA" id="ARBA00022692"/>
    </source>
</evidence>
<feature type="transmembrane region" description="Helical" evidence="10">
    <location>
        <begin position="210"/>
        <end position="228"/>
    </location>
</feature>
<comment type="subcellular location">
    <subcellularLocation>
        <location evidence="10">Cell membrane</location>
        <topology evidence="10">Multi-pass membrane protein</topology>
    </subcellularLocation>
</comment>
<keyword evidence="6 10" id="KW-1278">Translocase</keyword>
<keyword evidence="10" id="KW-1003">Cell membrane</keyword>
<dbReference type="GO" id="GO:0005886">
    <property type="term" value="C:plasma membrane"/>
    <property type="evidence" value="ECO:0007669"/>
    <property type="project" value="UniProtKB-SubCell"/>
</dbReference>
<comment type="subunit">
    <text evidence="10">The complex is composed of six subunits: RnfA, RnfB, RnfC, RnfD, RnfE and RnfG.</text>
</comment>
<keyword evidence="2 10" id="KW-0597">Phosphoprotein</keyword>
<evidence type="ECO:0000256" key="2">
    <source>
        <dbReference type="ARBA" id="ARBA00022553"/>
    </source>
</evidence>
<dbReference type="Proteomes" id="UP000824238">
    <property type="component" value="Unassembled WGS sequence"/>
</dbReference>